<dbReference type="PANTHER" id="PTHR42753">
    <property type="entry name" value="MITOCHONDRIAL RIBOSOME PROTEIN L39/PROLYL-TRNA LIGASE FAMILY MEMBER"/>
    <property type="match status" value="1"/>
</dbReference>
<evidence type="ECO:0000256" key="4">
    <source>
        <dbReference type="ARBA" id="ARBA00019110"/>
    </source>
</evidence>
<dbReference type="InterPro" id="IPR045864">
    <property type="entry name" value="aa-tRNA-synth_II/BPL/LPL"/>
</dbReference>
<dbReference type="InterPro" id="IPR004500">
    <property type="entry name" value="Pro-tRNA-synth_IIa_bac-type"/>
</dbReference>
<dbReference type="PROSITE" id="PS50862">
    <property type="entry name" value="AA_TRNA_LIGASE_II"/>
    <property type="match status" value="1"/>
</dbReference>
<dbReference type="RefSeq" id="WP_169193182.1">
    <property type="nucleotide sequence ID" value="NZ_CP046391.1"/>
</dbReference>
<dbReference type="SUPFAM" id="SSF55681">
    <property type="entry name" value="Class II aaRS and biotin synthetases"/>
    <property type="match status" value="1"/>
</dbReference>
<keyword evidence="9" id="KW-0648">Protein biosynthesis</keyword>
<accession>A0A858PY93</accession>
<evidence type="ECO:0000256" key="2">
    <source>
        <dbReference type="ARBA" id="ARBA00011738"/>
    </source>
</evidence>
<name>A0A858PY93_9RICK</name>
<keyword evidence="6 14" id="KW-0436">Ligase</keyword>
<evidence type="ECO:0000259" key="13">
    <source>
        <dbReference type="PROSITE" id="PS50862"/>
    </source>
</evidence>
<evidence type="ECO:0000256" key="3">
    <source>
        <dbReference type="ARBA" id="ARBA00012831"/>
    </source>
</evidence>
<evidence type="ECO:0000256" key="11">
    <source>
        <dbReference type="ARBA" id="ARBA00047671"/>
    </source>
</evidence>
<evidence type="ECO:0000256" key="7">
    <source>
        <dbReference type="ARBA" id="ARBA00022741"/>
    </source>
</evidence>
<dbReference type="InterPro" id="IPR006195">
    <property type="entry name" value="aa-tRNA-synth_II"/>
</dbReference>
<keyword evidence="5" id="KW-0963">Cytoplasm</keyword>
<evidence type="ECO:0000313" key="14">
    <source>
        <dbReference type="EMBL" id="QJC27549.1"/>
    </source>
</evidence>
<dbReference type="Gene3D" id="3.30.930.10">
    <property type="entry name" value="Bira Bifunctional Protein, Domain 2"/>
    <property type="match status" value="1"/>
</dbReference>
<evidence type="ECO:0000256" key="6">
    <source>
        <dbReference type="ARBA" id="ARBA00022598"/>
    </source>
</evidence>
<dbReference type="KEGG" id="aplt:ANPL_02420"/>
<dbReference type="EMBL" id="CP046391">
    <property type="protein sequence ID" value="QJC27549.1"/>
    <property type="molecule type" value="Genomic_DNA"/>
</dbReference>
<gene>
    <name evidence="14" type="primary">proS</name>
    <name evidence="14" type="ORF">ANPL_02420</name>
</gene>
<dbReference type="NCBIfam" id="TIGR00409">
    <property type="entry name" value="proS_fam_II"/>
    <property type="match status" value="1"/>
</dbReference>
<dbReference type="PANTHER" id="PTHR42753:SF2">
    <property type="entry name" value="PROLINE--TRNA LIGASE"/>
    <property type="match status" value="1"/>
</dbReference>
<keyword evidence="15" id="KW-1185">Reference proteome</keyword>
<keyword evidence="7" id="KW-0547">Nucleotide-binding</keyword>
<dbReference type="Pfam" id="PF00587">
    <property type="entry name" value="tRNA-synt_2b"/>
    <property type="match status" value="1"/>
</dbReference>
<sequence length="424" mass="47427">MRLSAFYLPAVRDVSSDVVAISHKYSLRAGLVAQVASGIYTWLPLGLRVLRKIEGIVREEMEAVGFGEVLMPAMQPASLWKESNRYDSYGAEMLRVKDRNNREMVYGPTHEEVVTDLVRASLKSYRDLPINLYQIQWKFRDELRPKNGVLRAREFLMMDGYSFDVDYDGAMQTYNAVLKAYGRVFSRMNLTAIAVSADAGAIGGNMSHEFHVLAPTGESTVYYEERALDLAKNTEANNIEALNKVYAAADEAHDDKNCKSNLKISKGIEVGHVFYLGDRYSKPMEVKFHCSDGVDTRYAHMGCYGIGLSRLVAAVIEVFHDNAGIKWPTELTPYNVGIVNLFPKNDKCTEVAEYLHSIFGDDSLYDDKGDSPGVKLSRMDLIGLPWQVVVGNSFVNDGVLELKNRTAGTAEVMSVENVILTLRR</sequence>
<dbReference type="InterPro" id="IPR050062">
    <property type="entry name" value="Pro-tRNA_synthetase"/>
</dbReference>
<dbReference type="NCBIfam" id="NF008979">
    <property type="entry name" value="PRK12325.1"/>
    <property type="match status" value="1"/>
</dbReference>
<comment type="subcellular location">
    <subcellularLocation>
        <location evidence="1">Cytoplasm</location>
    </subcellularLocation>
</comment>
<dbReference type="FunFam" id="3.30.930.10:FF:000042">
    <property type="entry name" value="probable proline--tRNA ligase, mitochondrial"/>
    <property type="match status" value="1"/>
</dbReference>
<keyword evidence="8" id="KW-0067">ATP-binding</keyword>
<evidence type="ECO:0000313" key="15">
    <source>
        <dbReference type="Proteomes" id="UP000500930"/>
    </source>
</evidence>
<feature type="domain" description="Aminoacyl-transfer RNA synthetases class-II family profile" evidence="13">
    <location>
        <begin position="17"/>
        <end position="328"/>
    </location>
</feature>
<dbReference type="CDD" id="cd00779">
    <property type="entry name" value="ProRS_core_prok"/>
    <property type="match status" value="1"/>
</dbReference>
<comment type="catalytic activity">
    <reaction evidence="11">
        <text>tRNA(Pro) + L-proline + ATP = L-prolyl-tRNA(Pro) + AMP + diphosphate</text>
        <dbReference type="Rhea" id="RHEA:14305"/>
        <dbReference type="Rhea" id="RHEA-COMP:9700"/>
        <dbReference type="Rhea" id="RHEA-COMP:9702"/>
        <dbReference type="ChEBI" id="CHEBI:30616"/>
        <dbReference type="ChEBI" id="CHEBI:33019"/>
        <dbReference type="ChEBI" id="CHEBI:60039"/>
        <dbReference type="ChEBI" id="CHEBI:78442"/>
        <dbReference type="ChEBI" id="CHEBI:78532"/>
        <dbReference type="ChEBI" id="CHEBI:456215"/>
        <dbReference type="EC" id="6.1.1.15"/>
    </reaction>
</comment>
<dbReference type="PRINTS" id="PR01046">
    <property type="entry name" value="TRNASYNTHPRO"/>
</dbReference>
<dbReference type="GO" id="GO:0005829">
    <property type="term" value="C:cytosol"/>
    <property type="evidence" value="ECO:0007669"/>
    <property type="project" value="TreeGrafter"/>
</dbReference>
<evidence type="ECO:0000256" key="9">
    <source>
        <dbReference type="ARBA" id="ARBA00022917"/>
    </source>
</evidence>
<dbReference type="InterPro" id="IPR036621">
    <property type="entry name" value="Anticodon-bd_dom_sf"/>
</dbReference>
<evidence type="ECO:0000256" key="5">
    <source>
        <dbReference type="ARBA" id="ARBA00022490"/>
    </source>
</evidence>
<dbReference type="GO" id="GO:0006433">
    <property type="term" value="P:prolyl-tRNA aminoacylation"/>
    <property type="evidence" value="ECO:0007669"/>
    <property type="project" value="UniProtKB-UniRule"/>
</dbReference>
<protein>
    <recommendedName>
        <fullName evidence="4 12">Proline--tRNA ligase</fullName>
        <ecNumber evidence="3 12">6.1.1.15</ecNumber>
    </recommendedName>
</protein>
<dbReference type="Proteomes" id="UP000500930">
    <property type="component" value="Chromosome"/>
</dbReference>
<organism evidence="14 15">
    <name type="scientific">Anaplasma platys</name>
    <dbReference type="NCBI Taxonomy" id="949"/>
    <lineage>
        <taxon>Bacteria</taxon>
        <taxon>Pseudomonadati</taxon>
        <taxon>Pseudomonadota</taxon>
        <taxon>Alphaproteobacteria</taxon>
        <taxon>Rickettsiales</taxon>
        <taxon>Anaplasmataceae</taxon>
        <taxon>Anaplasma</taxon>
    </lineage>
</organism>
<evidence type="ECO:0000256" key="1">
    <source>
        <dbReference type="ARBA" id="ARBA00004496"/>
    </source>
</evidence>
<dbReference type="CDD" id="cd00861">
    <property type="entry name" value="ProRS_anticodon_short"/>
    <property type="match status" value="1"/>
</dbReference>
<dbReference type="GO" id="GO:0004827">
    <property type="term" value="F:proline-tRNA ligase activity"/>
    <property type="evidence" value="ECO:0007669"/>
    <property type="project" value="UniProtKB-UniRule"/>
</dbReference>
<evidence type="ECO:0000256" key="12">
    <source>
        <dbReference type="NCBIfam" id="TIGR00409"/>
    </source>
</evidence>
<dbReference type="EC" id="6.1.1.15" evidence="3 12"/>
<dbReference type="AlphaFoldDB" id="A0A858PY93"/>
<dbReference type="InterPro" id="IPR033730">
    <property type="entry name" value="ProRS_core_prok"/>
</dbReference>
<dbReference type="Gene3D" id="3.40.50.800">
    <property type="entry name" value="Anticodon-binding domain"/>
    <property type="match status" value="1"/>
</dbReference>
<comment type="subunit">
    <text evidence="2">Homodimer.</text>
</comment>
<evidence type="ECO:0000256" key="10">
    <source>
        <dbReference type="ARBA" id="ARBA00023146"/>
    </source>
</evidence>
<keyword evidence="10" id="KW-0030">Aminoacyl-tRNA synthetase</keyword>
<dbReference type="GO" id="GO:0005524">
    <property type="term" value="F:ATP binding"/>
    <property type="evidence" value="ECO:0007669"/>
    <property type="project" value="UniProtKB-KW"/>
</dbReference>
<dbReference type="SUPFAM" id="SSF52954">
    <property type="entry name" value="Class II aaRS ABD-related"/>
    <property type="match status" value="1"/>
</dbReference>
<reference evidence="14 15" key="1">
    <citation type="journal article" date="2020" name="Pathogens">
        <title>First Whole Genome Sequence of Anaplasma platys, an Obligate Intracellular Rickettsial Pathogen of Dogs.</title>
        <authorList>
            <person name="Llanes A."/>
            <person name="Rajeev S."/>
        </authorList>
    </citation>
    <scope>NUCLEOTIDE SEQUENCE [LARGE SCALE GENOMIC DNA]</scope>
    <source>
        <strain evidence="14 15">S3</strain>
    </source>
</reference>
<dbReference type="InterPro" id="IPR002316">
    <property type="entry name" value="Pro-tRNA-ligase_IIa"/>
</dbReference>
<proteinExistence type="predicted"/>
<dbReference type="Pfam" id="PF03129">
    <property type="entry name" value="HGTP_anticodon"/>
    <property type="match status" value="1"/>
</dbReference>
<dbReference type="InterPro" id="IPR004154">
    <property type="entry name" value="Anticodon-bd"/>
</dbReference>
<evidence type="ECO:0000256" key="8">
    <source>
        <dbReference type="ARBA" id="ARBA00022840"/>
    </source>
</evidence>
<dbReference type="InterPro" id="IPR002314">
    <property type="entry name" value="aa-tRNA-synt_IIb"/>
</dbReference>
<dbReference type="InterPro" id="IPR044140">
    <property type="entry name" value="ProRS_anticodon_short"/>
</dbReference>